<proteinExistence type="predicted"/>
<dbReference type="Gene3D" id="3.30.559.10">
    <property type="entry name" value="Chloramphenicol acetyltransferase-like domain"/>
    <property type="match status" value="2"/>
</dbReference>
<reference evidence="2 3" key="1">
    <citation type="journal article" date="2018" name="Sci. Rep.">
        <title>Comparative genomics provides insights into the lifestyle and reveals functional heterogeneity of dark septate endophytic fungi.</title>
        <authorList>
            <person name="Knapp D.G."/>
            <person name="Nemeth J.B."/>
            <person name="Barry K."/>
            <person name="Hainaut M."/>
            <person name="Henrissat B."/>
            <person name="Johnson J."/>
            <person name="Kuo A."/>
            <person name="Lim J.H.P."/>
            <person name="Lipzen A."/>
            <person name="Nolan M."/>
            <person name="Ohm R.A."/>
            <person name="Tamas L."/>
            <person name="Grigoriev I.V."/>
            <person name="Spatafora J.W."/>
            <person name="Nagy L.G."/>
            <person name="Kovacs G.M."/>
        </authorList>
    </citation>
    <scope>NUCLEOTIDE SEQUENCE [LARGE SCALE GENOMIC DNA]</scope>
    <source>
        <strain evidence="2 3">DSE2036</strain>
    </source>
</reference>
<gene>
    <name evidence="2" type="ORF">DM02DRAFT_658809</name>
</gene>
<protein>
    <recommendedName>
        <fullName evidence="4">Transferase family protein</fullName>
    </recommendedName>
</protein>
<evidence type="ECO:0000256" key="1">
    <source>
        <dbReference type="ARBA" id="ARBA00022679"/>
    </source>
</evidence>
<dbReference type="GO" id="GO:0044550">
    <property type="term" value="P:secondary metabolite biosynthetic process"/>
    <property type="evidence" value="ECO:0007669"/>
    <property type="project" value="TreeGrafter"/>
</dbReference>
<dbReference type="InterPro" id="IPR023213">
    <property type="entry name" value="CAT-like_dom_sf"/>
</dbReference>
<dbReference type="InterPro" id="IPR050317">
    <property type="entry name" value="Plant_Fungal_Acyltransferase"/>
</dbReference>
<dbReference type="Pfam" id="PF02458">
    <property type="entry name" value="Transferase"/>
    <property type="match status" value="1"/>
</dbReference>
<evidence type="ECO:0000313" key="3">
    <source>
        <dbReference type="Proteomes" id="UP000244855"/>
    </source>
</evidence>
<evidence type="ECO:0008006" key="4">
    <source>
        <dbReference type="Google" id="ProtNLM"/>
    </source>
</evidence>
<dbReference type="PANTHER" id="PTHR31642">
    <property type="entry name" value="TRICHOTHECENE 3-O-ACETYLTRANSFERASE"/>
    <property type="match status" value="1"/>
</dbReference>
<accession>A0A2V1DI17</accession>
<dbReference type="STRING" id="97972.A0A2V1DI17"/>
<dbReference type="PANTHER" id="PTHR31642:SF310">
    <property type="entry name" value="FATTY ALCOHOL:CAFFEOYL-COA ACYLTRANSFERASE"/>
    <property type="match status" value="1"/>
</dbReference>
<name>A0A2V1DI17_9PLEO</name>
<keyword evidence="3" id="KW-1185">Reference proteome</keyword>
<sequence length="475" mass="52440">MHPGRIQALSPFDHVAVHLYLHWVTAFRIPEGVAANEVFWHLRSGLEKTIQDIPAIAGELLPLDPDEIDNRQGRWGIQLSEDQSVDQVLFQKDYTQNEKLNYERLVAMGMPPSELDVNELGAIGLWCGEGQRRGVFLAQVNFVCGGLLLSTCVNHHALDAIAMGVIITRWASHCQNIDLSSGERKPLLPVLSEACFDRSILPQPALESESYETLKDRLELWAALGLPPYLHYPPSDPNTLPTPGPKLRNTILSFSKHKLKLLKEDASQPSGNEWISTNDALMALFWRSIMRSRLGSDIPNSEQNPTTTELSSVFIMVISGRARLSPALPESYLGNAVLHGTSTALDPTKSSLAELALVLRSSLAAITPEVASSSLKLAAHIPDYKLAHSSFPTALDTLLVATNWAGVPLYSLTWGNPLYGPAEFVRLPRGHMEGVLRVLPRRVDDTLEVFLGLETDVMGRFLKDPDIVKYGVPLF</sequence>
<dbReference type="Proteomes" id="UP000244855">
    <property type="component" value="Unassembled WGS sequence"/>
</dbReference>
<dbReference type="GO" id="GO:0016747">
    <property type="term" value="F:acyltransferase activity, transferring groups other than amino-acyl groups"/>
    <property type="evidence" value="ECO:0007669"/>
    <property type="project" value="TreeGrafter"/>
</dbReference>
<organism evidence="2 3">
    <name type="scientific">Periconia macrospinosa</name>
    <dbReference type="NCBI Taxonomy" id="97972"/>
    <lineage>
        <taxon>Eukaryota</taxon>
        <taxon>Fungi</taxon>
        <taxon>Dikarya</taxon>
        <taxon>Ascomycota</taxon>
        <taxon>Pezizomycotina</taxon>
        <taxon>Dothideomycetes</taxon>
        <taxon>Pleosporomycetidae</taxon>
        <taxon>Pleosporales</taxon>
        <taxon>Massarineae</taxon>
        <taxon>Periconiaceae</taxon>
        <taxon>Periconia</taxon>
    </lineage>
</organism>
<dbReference type="EMBL" id="KZ805452">
    <property type="protein sequence ID" value="PVH96879.1"/>
    <property type="molecule type" value="Genomic_DNA"/>
</dbReference>
<keyword evidence="1" id="KW-0808">Transferase</keyword>
<evidence type="ECO:0000313" key="2">
    <source>
        <dbReference type="EMBL" id="PVH96879.1"/>
    </source>
</evidence>
<dbReference type="AlphaFoldDB" id="A0A2V1DI17"/>
<dbReference type="OrthoDB" id="1862401at2759"/>